<keyword evidence="2" id="KW-1185">Reference proteome</keyword>
<name>A0AAV2DYK8_9ROSI</name>
<dbReference type="EMBL" id="OZ034816">
    <property type="protein sequence ID" value="CAL1378415.1"/>
    <property type="molecule type" value="Genomic_DNA"/>
</dbReference>
<dbReference type="Proteomes" id="UP001497516">
    <property type="component" value="Chromosome 3"/>
</dbReference>
<proteinExistence type="predicted"/>
<dbReference type="AlphaFoldDB" id="A0AAV2DYK8"/>
<evidence type="ECO:0000313" key="1">
    <source>
        <dbReference type="EMBL" id="CAL1378415.1"/>
    </source>
</evidence>
<protein>
    <submittedName>
        <fullName evidence="1">Uncharacterized protein</fullName>
    </submittedName>
</protein>
<accession>A0AAV2DYK8</accession>
<sequence>MIRWGYNGDVSSVFYGHALETKDHIFASCPVYYQLFASLFSHKFGHTPTQTWDGELSWAIRSLKGGEVAAPVGKLVGAPWKGN</sequence>
<evidence type="ECO:0000313" key="2">
    <source>
        <dbReference type="Proteomes" id="UP001497516"/>
    </source>
</evidence>
<gene>
    <name evidence="1" type="ORF">LTRI10_LOCUS19997</name>
</gene>
<reference evidence="1 2" key="1">
    <citation type="submission" date="2024-04" db="EMBL/GenBank/DDBJ databases">
        <authorList>
            <person name="Fracassetti M."/>
        </authorList>
    </citation>
    <scope>NUCLEOTIDE SEQUENCE [LARGE SCALE GENOMIC DNA]</scope>
</reference>
<organism evidence="1 2">
    <name type="scientific">Linum trigynum</name>
    <dbReference type="NCBI Taxonomy" id="586398"/>
    <lineage>
        <taxon>Eukaryota</taxon>
        <taxon>Viridiplantae</taxon>
        <taxon>Streptophyta</taxon>
        <taxon>Embryophyta</taxon>
        <taxon>Tracheophyta</taxon>
        <taxon>Spermatophyta</taxon>
        <taxon>Magnoliopsida</taxon>
        <taxon>eudicotyledons</taxon>
        <taxon>Gunneridae</taxon>
        <taxon>Pentapetalae</taxon>
        <taxon>rosids</taxon>
        <taxon>fabids</taxon>
        <taxon>Malpighiales</taxon>
        <taxon>Linaceae</taxon>
        <taxon>Linum</taxon>
    </lineage>
</organism>